<protein>
    <recommendedName>
        <fullName evidence="2">HTH cro/C1-type domain-containing protein</fullName>
    </recommendedName>
</protein>
<organism evidence="1">
    <name type="scientific">marine sediment metagenome</name>
    <dbReference type="NCBI Taxonomy" id="412755"/>
    <lineage>
        <taxon>unclassified sequences</taxon>
        <taxon>metagenomes</taxon>
        <taxon>ecological metagenomes</taxon>
    </lineage>
</organism>
<proteinExistence type="predicted"/>
<evidence type="ECO:0000313" key="1">
    <source>
        <dbReference type="EMBL" id="GAG41027.1"/>
    </source>
</evidence>
<reference evidence="1" key="1">
    <citation type="journal article" date="2014" name="Front. Microbiol.">
        <title>High frequency of phylogenetically diverse reductive dehalogenase-homologous genes in deep subseafloor sedimentary metagenomes.</title>
        <authorList>
            <person name="Kawai M."/>
            <person name="Futagami T."/>
            <person name="Toyoda A."/>
            <person name="Takaki Y."/>
            <person name="Nishi S."/>
            <person name="Hori S."/>
            <person name="Arai W."/>
            <person name="Tsubouchi T."/>
            <person name="Morono Y."/>
            <person name="Uchiyama I."/>
            <person name="Ito T."/>
            <person name="Fujiyama A."/>
            <person name="Inagaki F."/>
            <person name="Takami H."/>
        </authorList>
    </citation>
    <scope>NUCLEOTIDE SEQUENCE</scope>
    <source>
        <strain evidence="1">Expedition CK06-06</strain>
    </source>
</reference>
<dbReference type="AlphaFoldDB" id="X0Y0Z9"/>
<evidence type="ECO:0008006" key="2">
    <source>
        <dbReference type="Google" id="ProtNLM"/>
    </source>
</evidence>
<comment type="caution">
    <text evidence="1">The sequence shown here is derived from an EMBL/GenBank/DDBJ whole genome shotgun (WGS) entry which is preliminary data.</text>
</comment>
<gene>
    <name evidence="1" type="ORF">S01H1_62402</name>
</gene>
<dbReference type="EMBL" id="BARS01040984">
    <property type="protein sequence ID" value="GAG41027.1"/>
    <property type="molecule type" value="Genomic_DNA"/>
</dbReference>
<sequence length="61" mass="6744">MSMTAFATFLGVSQGWLYSYYHGAIPSGRIAIQIINKLNGKISIKEIMSMNGRGPKFNIYG</sequence>
<name>X0Y0Z9_9ZZZZ</name>
<accession>X0Y0Z9</accession>